<keyword evidence="9 10" id="KW-0472">Membrane</keyword>
<evidence type="ECO:0000256" key="10">
    <source>
        <dbReference type="PIRNR" id="PIRNR002786"/>
    </source>
</evidence>
<evidence type="ECO:0000256" key="8">
    <source>
        <dbReference type="ARBA" id="ARBA00022989"/>
    </source>
</evidence>
<dbReference type="SUPFAM" id="SSF54523">
    <property type="entry name" value="Pili subunits"/>
    <property type="match status" value="1"/>
</dbReference>
<evidence type="ECO:0000313" key="13">
    <source>
        <dbReference type="EMBL" id="SFR76915.1"/>
    </source>
</evidence>
<evidence type="ECO:0000256" key="5">
    <source>
        <dbReference type="ARBA" id="ARBA00022519"/>
    </source>
</evidence>
<keyword evidence="4 10" id="KW-1003">Cell membrane</keyword>
<dbReference type="OrthoDB" id="9788973at2"/>
<evidence type="ECO:0000313" key="14">
    <source>
        <dbReference type="Proteomes" id="UP000198824"/>
    </source>
</evidence>
<evidence type="ECO:0000256" key="6">
    <source>
        <dbReference type="ARBA" id="ARBA00022692"/>
    </source>
</evidence>
<dbReference type="InterPro" id="IPR005628">
    <property type="entry name" value="GspK"/>
</dbReference>
<keyword evidence="6" id="KW-0812">Transmembrane</keyword>
<dbReference type="PANTHER" id="PTHR38831">
    <property type="entry name" value="TYPE II SECRETION SYSTEM PROTEIN K"/>
    <property type="match status" value="1"/>
</dbReference>
<evidence type="ECO:0000256" key="7">
    <source>
        <dbReference type="ARBA" id="ARBA00022927"/>
    </source>
</evidence>
<keyword evidence="8" id="KW-1133">Transmembrane helix</keyword>
<proteinExistence type="inferred from homology"/>
<dbReference type="Gene3D" id="1.10.40.60">
    <property type="entry name" value="EpsJ-like"/>
    <property type="match status" value="2"/>
</dbReference>
<dbReference type="GO" id="GO:0009306">
    <property type="term" value="P:protein secretion"/>
    <property type="evidence" value="ECO:0007669"/>
    <property type="project" value="InterPro"/>
</dbReference>
<dbReference type="NCBIfam" id="NF037980">
    <property type="entry name" value="T2SS_GspK"/>
    <property type="match status" value="1"/>
</dbReference>
<evidence type="ECO:0000256" key="1">
    <source>
        <dbReference type="ARBA" id="ARBA00004533"/>
    </source>
</evidence>
<organism evidence="13 14">
    <name type="scientific">Sphingomonas jatrophae</name>
    <dbReference type="NCBI Taxonomy" id="1166337"/>
    <lineage>
        <taxon>Bacteria</taxon>
        <taxon>Pseudomonadati</taxon>
        <taxon>Pseudomonadota</taxon>
        <taxon>Alphaproteobacteria</taxon>
        <taxon>Sphingomonadales</taxon>
        <taxon>Sphingomonadaceae</taxon>
        <taxon>Sphingomonas</taxon>
    </lineage>
</organism>
<dbReference type="PANTHER" id="PTHR38831:SF1">
    <property type="entry name" value="TYPE II SECRETION SYSTEM PROTEIN K-RELATED"/>
    <property type="match status" value="1"/>
</dbReference>
<dbReference type="PIRSF" id="PIRSF002786">
    <property type="entry name" value="XcpX"/>
    <property type="match status" value="1"/>
</dbReference>
<dbReference type="Gene3D" id="3.30.1300.30">
    <property type="entry name" value="GSPII I/J protein-like"/>
    <property type="match status" value="1"/>
</dbReference>
<dbReference type="Pfam" id="PF21687">
    <property type="entry name" value="T2SSK_1st"/>
    <property type="match status" value="1"/>
</dbReference>
<dbReference type="SUPFAM" id="SSF158544">
    <property type="entry name" value="GspK insert domain-like"/>
    <property type="match status" value="2"/>
</dbReference>
<keyword evidence="14" id="KW-1185">Reference proteome</keyword>
<comment type="similarity">
    <text evidence="2 10">Belongs to the GSP K family.</text>
</comment>
<feature type="domain" description="T2SS protein K second SAM-like" evidence="11">
    <location>
        <begin position="219"/>
        <end position="272"/>
    </location>
</feature>
<accession>A0A1I6JD10</accession>
<reference evidence="13 14" key="1">
    <citation type="submission" date="2016-10" db="EMBL/GenBank/DDBJ databases">
        <authorList>
            <person name="de Groot N.N."/>
        </authorList>
    </citation>
    <scope>NUCLEOTIDE SEQUENCE [LARGE SCALE GENOMIC DNA]</scope>
    <source>
        <strain evidence="13 14">S5-249</strain>
    </source>
</reference>
<keyword evidence="7" id="KW-0653">Protein transport</keyword>
<dbReference type="GO" id="GO:0005886">
    <property type="term" value="C:plasma membrane"/>
    <property type="evidence" value="ECO:0007669"/>
    <property type="project" value="UniProtKB-SubCell"/>
</dbReference>
<evidence type="ECO:0000256" key="2">
    <source>
        <dbReference type="ARBA" id="ARBA00007246"/>
    </source>
</evidence>
<dbReference type="Proteomes" id="UP000198824">
    <property type="component" value="Unassembled WGS sequence"/>
</dbReference>
<dbReference type="InterPro" id="IPR045584">
    <property type="entry name" value="Pilin-like"/>
</dbReference>
<sequence>MTPRPGEEGAALLAVLMLVAVLGALTATALDRLGLATRLAANGAAAEQARGLALGAEALALTQVGRLADPRLDRTMAGDWTQRPYRIAVAGGAIVARMADGGNCFNLNSLVSGNAGLGLAARPVGAQQFSALMQALGVPQAEAEAVAAAATDWIDSDTAPLPLGAEDDAYNRLAVPYRTANTLMADPSELRAVAGVTPALYATLRPYLCALPVAELSPINVNTLEPDQAPLVAMLLPGVLTVGAARAILATRPPAGWSDASQFWAGPALGGQTPLGEVQAQTQVRTRYVRARLDVRVGGAEIEETVLIDARGTPARILARSWGEEA</sequence>
<evidence type="ECO:0000256" key="4">
    <source>
        <dbReference type="ARBA" id="ARBA00022475"/>
    </source>
</evidence>
<evidence type="ECO:0000259" key="11">
    <source>
        <dbReference type="Pfam" id="PF03934"/>
    </source>
</evidence>
<dbReference type="AlphaFoldDB" id="A0A1I6JD10"/>
<dbReference type="InterPro" id="IPR038072">
    <property type="entry name" value="GspK_central_sf"/>
</dbReference>
<feature type="domain" description="T2SS protein K first SAM-like" evidence="12">
    <location>
        <begin position="103"/>
        <end position="212"/>
    </location>
</feature>
<dbReference type="EMBL" id="FOZG01000001">
    <property type="protein sequence ID" value="SFR76915.1"/>
    <property type="molecule type" value="Genomic_DNA"/>
</dbReference>
<gene>
    <name evidence="13" type="ORF">SAMN05192580_0130</name>
</gene>
<dbReference type="InterPro" id="IPR049031">
    <property type="entry name" value="T2SSK_SAM-like_1st"/>
</dbReference>
<evidence type="ECO:0000256" key="3">
    <source>
        <dbReference type="ARBA" id="ARBA00022448"/>
    </source>
</evidence>
<keyword evidence="5 10" id="KW-0997">Cell inner membrane</keyword>
<name>A0A1I6JD10_9SPHN</name>
<keyword evidence="3 10" id="KW-0813">Transport</keyword>
<dbReference type="Pfam" id="PF03934">
    <property type="entry name" value="T2SSK"/>
    <property type="match status" value="1"/>
</dbReference>
<protein>
    <recommendedName>
        <fullName evidence="10">Type II secretion system protein K</fullName>
    </recommendedName>
</protein>
<evidence type="ECO:0000256" key="9">
    <source>
        <dbReference type="ARBA" id="ARBA00023136"/>
    </source>
</evidence>
<dbReference type="STRING" id="1166337.SAMN05192580_0130"/>
<dbReference type="InterPro" id="IPR049179">
    <property type="entry name" value="T2SSK_SAM-like_2nd"/>
</dbReference>
<evidence type="ECO:0000259" key="12">
    <source>
        <dbReference type="Pfam" id="PF21687"/>
    </source>
</evidence>
<comment type="subcellular location">
    <subcellularLocation>
        <location evidence="1 10">Cell inner membrane</location>
    </subcellularLocation>
</comment>
<dbReference type="RefSeq" id="WP_093309345.1">
    <property type="nucleotide sequence ID" value="NZ_FOZG01000001.1"/>
</dbReference>